<dbReference type="HOGENOM" id="CLU_2517389_0_0_1"/>
<name>M4B2U4_HYAAE</name>
<protein>
    <submittedName>
        <fullName evidence="2">Uncharacterized protein</fullName>
    </submittedName>
</protein>
<dbReference type="EnsemblProtists" id="HpaT800592">
    <property type="protein sequence ID" value="HpaP800592"/>
    <property type="gene ID" value="HpaG800592"/>
</dbReference>
<feature type="transmembrane region" description="Helical" evidence="1">
    <location>
        <begin position="54"/>
        <end position="73"/>
    </location>
</feature>
<proteinExistence type="predicted"/>
<reference evidence="2" key="2">
    <citation type="submission" date="2015-06" db="UniProtKB">
        <authorList>
            <consortium name="EnsemblProtists"/>
        </authorList>
    </citation>
    <scope>IDENTIFICATION</scope>
    <source>
        <strain evidence="2">Emoy2</strain>
    </source>
</reference>
<organism evidence="2 3">
    <name type="scientific">Hyaloperonospora arabidopsidis (strain Emoy2)</name>
    <name type="common">Downy mildew agent</name>
    <name type="synonym">Peronospora arabidopsidis</name>
    <dbReference type="NCBI Taxonomy" id="559515"/>
    <lineage>
        <taxon>Eukaryota</taxon>
        <taxon>Sar</taxon>
        <taxon>Stramenopiles</taxon>
        <taxon>Oomycota</taxon>
        <taxon>Peronosporomycetes</taxon>
        <taxon>Peronosporales</taxon>
        <taxon>Peronosporaceae</taxon>
        <taxon>Hyaloperonospora</taxon>
    </lineage>
</organism>
<dbReference type="Proteomes" id="UP000011713">
    <property type="component" value="Unassembled WGS sequence"/>
</dbReference>
<evidence type="ECO:0000256" key="1">
    <source>
        <dbReference type="SAM" id="Phobius"/>
    </source>
</evidence>
<reference evidence="3" key="1">
    <citation type="journal article" date="2010" name="Science">
        <title>Signatures of adaptation to obligate biotrophy in the Hyaloperonospora arabidopsidis genome.</title>
        <authorList>
            <person name="Baxter L."/>
            <person name="Tripathy S."/>
            <person name="Ishaque N."/>
            <person name="Boot N."/>
            <person name="Cabral A."/>
            <person name="Kemen E."/>
            <person name="Thines M."/>
            <person name="Ah-Fong A."/>
            <person name="Anderson R."/>
            <person name="Badejoko W."/>
            <person name="Bittner-Eddy P."/>
            <person name="Boore J.L."/>
            <person name="Chibucos M.C."/>
            <person name="Coates M."/>
            <person name="Dehal P."/>
            <person name="Delehaunty K."/>
            <person name="Dong S."/>
            <person name="Downton P."/>
            <person name="Dumas B."/>
            <person name="Fabro G."/>
            <person name="Fronick C."/>
            <person name="Fuerstenberg S.I."/>
            <person name="Fulton L."/>
            <person name="Gaulin E."/>
            <person name="Govers F."/>
            <person name="Hughes L."/>
            <person name="Humphray S."/>
            <person name="Jiang R.H."/>
            <person name="Judelson H."/>
            <person name="Kamoun S."/>
            <person name="Kyung K."/>
            <person name="Meijer H."/>
            <person name="Minx P."/>
            <person name="Morris P."/>
            <person name="Nelson J."/>
            <person name="Phuntumart V."/>
            <person name="Qutob D."/>
            <person name="Rehmany A."/>
            <person name="Rougon-Cardoso A."/>
            <person name="Ryden P."/>
            <person name="Torto-Alalibo T."/>
            <person name="Studholme D."/>
            <person name="Wang Y."/>
            <person name="Win J."/>
            <person name="Wood J."/>
            <person name="Clifton S.W."/>
            <person name="Rogers J."/>
            <person name="Van den Ackerveken G."/>
            <person name="Jones J.D."/>
            <person name="McDowell J.M."/>
            <person name="Beynon J."/>
            <person name="Tyler B.M."/>
        </authorList>
    </citation>
    <scope>NUCLEOTIDE SEQUENCE [LARGE SCALE GENOMIC DNA]</scope>
    <source>
        <strain evidence="3">Emoy2</strain>
    </source>
</reference>
<dbReference type="AlphaFoldDB" id="M4B2U4"/>
<keyword evidence="1" id="KW-0472">Membrane</keyword>
<dbReference type="InParanoid" id="M4B2U4"/>
<keyword evidence="1" id="KW-1133">Transmembrane helix</keyword>
<dbReference type="EMBL" id="JH598094">
    <property type="status" value="NOT_ANNOTATED_CDS"/>
    <property type="molecule type" value="Genomic_DNA"/>
</dbReference>
<evidence type="ECO:0000313" key="3">
    <source>
        <dbReference type="Proteomes" id="UP000011713"/>
    </source>
</evidence>
<keyword evidence="3" id="KW-1185">Reference proteome</keyword>
<accession>M4B2U4</accession>
<keyword evidence="1" id="KW-0812">Transmembrane</keyword>
<evidence type="ECO:0000313" key="2">
    <source>
        <dbReference type="EnsemblProtists" id="HpaP800592"/>
    </source>
</evidence>
<dbReference type="VEuPathDB" id="FungiDB:HpaG800592"/>
<sequence length="85" mass="9500">MESIYTIAGPSDGQRKARTCRGYNQHNERRQGGARSKYDMPTIWRMDTAARDAFVAHLIVSVLEVSVLSIAILDSGRMNFGKRAV</sequence>